<keyword evidence="4" id="KW-0406">Ion transport</keyword>
<accession>A0A550JKD5</accession>
<keyword evidence="4" id="KW-0630">Potassium</keyword>
<evidence type="ECO:0000313" key="11">
    <source>
        <dbReference type="Proteomes" id="UP000317155"/>
    </source>
</evidence>
<evidence type="ECO:0000256" key="1">
    <source>
        <dbReference type="ARBA" id="ARBA00004141"/>
    </source>
</evidence>
<sequence length="657" mass="71000">MGIAADIVVIVVAALVGGLIAQRLKQPLILGYILAGVLVGPHTGGISISDSHDIELLAEIGVALLLFALGLEFSLKELQPVRKVALIGTPIQILLTMAFGYAIGRFFGWERDAALWFGGLISLSSTMVVLKTLMNQGILGTLSSRVMIGMLIVQDLAIVPMMIVLPQLKNPAAGLPILGVAAVKATIFLVLMVVVGTRLIPWVMKRVAGWNSRELFTLAITAMGLGIGYGTFLFGLSFAFGAFVAGMILSESDYGHQALSDIIPLRDIFGLLFFTSVGMLLDPAFLLSHFGQVLAIVALVIVAKATIFATITRAFGYVNVVPLAAGLGLFQVGEFSFVLARVGVATDSISQELYSLTLTVAVVTMLLTPLLSSLTAPLYALRKNRFKHEPLETMNIPDQGLRDHVVLAGGGRVGRYLANVLQRLDVPFVIIEINHWRVEQAKDDGFPTVFGDATHSVVLEAAEINRAKLLLITTPVAVTASAVASQVHTLNPDLRVIARASSIEEMQLLHEEGVYQVVLPEFEASLEFTRQAMLYLNMPVNKIQWYTDAVRRELYSPLYEGELGYQAITQLQDATRLLELSWVALSGESPLLGKNIGELRVRSHTGASIVGVLRRGEMQTNPPPDFQFAASDLVGVMGEPEQLTAFQNLAEGRPVNP</sequence>
<keyword evidence="6" id="KW-1133">Transmembrane helix</keyword>
<proteinExistence type="inferred from homology"/>
<dbReference type="EMBL" id="VJVV01000001">
    <property type="protein sequence ID" value="TRO83676.1"/>
    <property type="molecule type" value="Genomic_DNA"/>
</dbReference>
<dbReference type="Pfam" id="PF02080">
    <property type="entry name" value="TrkA_C"/>
    <property type="match status" value="1"/>
</dbReference>
<evidence type="ECO:0000256" key="4">
    <source>
        <dbReference type="ARBA" id="ARBA00022538"/>
    </source>
</evidence>
<dbReference type="RefSeq" id="WP_092052260.1">
    <property type="nucleotide sequence ID" value="NZ_FOJJ01000001.1"/>
</dbReference>
<dbReference type="InterPro" id="IPR038770">
    <property type="entry name" value="Na+/solute_symporter_sf"/>
</dbReference>
<dbReference type="GO" id="GO:0006813">
    <property type="term" value="P:potassium ion transport"/>
    <property type="evidence" value="ECO:0007669"/>
    <property type="project" value="UniProtKB-KW"/>
</dbReference>
<organism evidence="10 11">
    <name type="scientific">Trichloromonas acetexigens</name>
    <dbReference type="NCBI Taxonomy" id="38815"/>
    <lineage>
        <taxon>Bacteria</taxon>
        <taxon>Pseudomonadati</taxon>
        <taxon>Thermodesulfobacteriota</taxon>
        <taxon>Desulfuromonadia</taxon>
        <taxon>Desulfuromonadales</taxon>
        <taxon>Trichloromonadaceae</taxon>
        <taxon>Trichloromonas</taxon>
    </lineage>
</organism>
<dbReference type="GO" id="GO:0016020">
    <property type="term" value="C:membrane"/>
    <property type="evidence" value="ECO:0007669"/>
    <property type="project" value="UniProtKB-SubCell"/>
</dbReference>
<evidence type="ECO:0000256" key="5">
    <source>
        <dbReference type="ARBA" id="ARBA00022692"/>
    </source>
</evidence>
<comment type="caution">
    <text evidence="10">The sequence shown here is derived from an EMBL/GenBank/DDBJ whole genome shotgun (WGS) entry which is preliminary data.</text>
</comment>
<dbReference type="InterPro" id="IPR003148">
    <property type="entry name" value="RCK_N"/>
</dbReference>
<comment type="subcellular location">
    <subcellularLocation>
        <location evidence="1">Membrane</location>
        <topology evidence="1">Multi-pass membrane protein</topology>
    </subcellularLocation>
</comment>
<dbReference type="PANTHER" id="PTHR42751:SF3">
    <property type="entry name" value="SODIUM_GLUTAMATE SYMPORTER"/>
    <property type="match status" value="1"/>
</dbReference>
<keyword evidence="4" id="KW-0633">Potassium transport</keyword>
<dbReference type="Gene3D" id="3.40.50.720">
    <property type="entry name" value="NAD(P)-binding Rossmann-like Domain"/>
    <property type="match status" value="1"/>
</dbReference>
<evidence type="ECO:0000256" key="6">
    <source>
        <dbReference type="ARBA" id="ARBA00022989"/>
    </source>
</evidence>
<dbReference type="GO" id="GO:1902600">
    <property type="term" value="P:proton transmembrane transport"/>
    <property type="evidence" value="ECO:0007669"/>
    <property type="project" value="InterPro"/>
</dbReference>
<dbReference type="OrthoDB" id="9781411at2"/>
<dbReference type="InterPro" id="IPR006153">
    <property type="entry name" value="Cation/H_exchanger_TM"/>
</dbReference>
<dbReference type="PANTHER" id="PTHR42751">
    <property type="entry name" value="SODIUM/HYDROGEN EXCHANGER FAMILY/TRKA DOMAIN PROTEIN"/>
    <property type="match status" value="1"/>
</dbReference>
<evidence type="ECO:0000259" key="8">
    <source>
        <dbReference type="PROSITE" id="PS51201"/>
    </source>
</evidence>
<comment type="similarity">
    <text evidence="2">Belongs to the monovalent cation:proton antiporter 2 (CPA2) transporter (TC 2.A.37) family.</text>
</comment>
<dbReference type="Gene3D" id="3.30.70.1450">
    <property type="entry name" value="Regulator of K+ conductance, C-terminal domain"/>
    <property type="match status" value="1"/>
</dbReference>
<dbReference type="GO" id="GO:0015297">
    <property type="term" value="F:antiporter activity"/>
    <property type="evidence" value="ECO:0007669"/>
    <property type="project" value="InterPro"/>
</dbReference>
<dbReference type="InterPro" id="IPR036721">
    <property type="entry name" value="RCK_C_sf"/>
</dbReference>
<evidence type="ECO:0000256" key="7">
    <source>
        <dbReference type="ARBA" id="ARBA00023136"/>
    </source>
</evidence>
<evidence type="ECO:0000256" key="2">
    <source>
        <dbReference type="ARBA" id="ARBA00005551"/>
    </source>
</evidence>
<feature type="domain" description="RCK N-terminal" evidence="8">
    <location>
        <begin position="402"/>
        <end position="519"/>
    </location>
</feature>
<dbReference type="SUPFAM" id="SSF116726">
    <property type="entry name" value="TrkA C-terminal domain-like"/>
    <property type="match status" value="1"/>
</dbReference>
<name>A0A550JKD5_9BACT</name>
<evidence type="ECO:0000313" key="10">
    <source>
        <dbReference type="EMBL" id="TRO83676.1"/>
    </source>
</evidence>
<dbReference type="Proteomes" id="UP000317155">
    <property type="component" value="Unassembled WGS sequence"/>
</dbReference>
<feature type="domain" description="RCK C-terminal" evidence="9">
    <location>
        <begin position="568"/>
        <end position="652"/>
    </location>
</feature>
<reference evidence="10 11" key="1">
    <citation type="submission" date="2019-07" db="EMBL/GenBank/DDBJ databases">
        <title>Insights of Desulfuromonas acetexigens electromicrobiology.</title>
        <authorList>
            <person name="Katuri K."/>
            <person name="Sapireddy V."/>
            <person name="Shaw D.R."/>
            <person name="Saikaly P."/>
        </authorList>
    </citation>
    <scope>NUCLEOTIDE SEQUENCE [LARGE SCALE GENOMIC DNA]</scope>
    <source>
        <strain evidence="10 11">2873</strain>
    </source>
</reference>
<dbReference type="PROSITE" id="PS51201">
    <property type="entry name" value="RCK_N"/>
    <property type="match status" value="1"/>
</dbReference>
<dbReference type="PROSITE" id="PS51202">
    <property type="entry name" value="RCK_C"/>
    <property type="match status" value="1"/>
</dbReference>
<dbReference type="Pfam" id="PF02254">
    <property type="entry name" value="TrkA_N"/>
    <property type="match status" value="1"/>
</dbReference>
<dbReference type="InterPro" id="IPR036291">
    <property type="entry name" value="NAD(P)-bd_dom_sf"/>
</dbReference>
<keyword evidence="7" id="KW-0472">Membrane</keyword>
<protein>
    <submittedName>
        <fullName evidence="10">Portal protein</fullName>
    </submittedName>
</protein>
<dbReference type="Gene3D" id="1.20.1530.20">
    <property type="match status" value="1"/>
</dbReference>
<dbReference type="GO" id="GO:0008324">
    <property type="term" value="F:monoatomic cation transmembrane transporter activity"/>
    <property type="evidence" value="ECO:0007669"/>
    <property type="project" value="InterPro"/>
</dbReference>
<keyword evidence="3" id="KW-0813">Transport</keyword>
<dbReference type="SUPFAM" id="SSF51735">
    <property type="entry name" value="NAD(P)-binding Rossmann-fold domains"/>
    <property type="match status" value="1"/>
</dbReference>
<dbReference type="Pfam" id="PF00999">
    <property type="entry name" value="Na_H_Exchanger"/>
    <property type="match status" value="1"/>
</dbReference>
<keyword evidence="11" id="KW-1185">Reference proteome</keyword>
<dbReference type="InterPro" id="IPR006037">
    <property type="entry name" value="RCK_C"/>
</dbReference>
<keyword evidence="5" id="KW-0812">Transmembrane</keyword>
<gene>
    <name evidence="10" type="ORF">FL622_00390</name>
</gene>
<dbReference type="AlphaFoldDB" id="A0A550JKD5"/>
<evidence type="ECO:0000256" key="3">
    <source>
        <dbReference type="ARBA" id="ARBA00022448"/>
    </source>
</evidence>
<evidence type="ECO:0000259" key="9">
    <source>
        <dbReference type="PROSITE" id="PS51202"/>
    </source>
</evidence>